<dbReference type="GO" id="GO:0005085">
    <property type="term" value="F:guanyl-nucleotide exchange factor activity"/>
    <property type="evidence" value="ECO:0007669"/>
    <property type="project" value="InterPro"/>
</dbReference>
<dbReference type="InterPro" id="IPR037213">
    <property type="entry name" value="Run_dom_sf"/>
</dbReference>
<evidence type="ECO:0000313" key="3">
    <source>
        <dbReference type="EnsemblMetazoa" id="AQUA002218-PA"/>
    </source>
</evidence>
<dbReference type="InterPro" id="IPR036392">
    <property type="entry name" value="PLAT/LH2_dom_sf"/>
</dbReference>
<feature type="compositionally biased region" description="Low complexity" evidence="1">
    <location>
        <begin position="337"/>
        <end position="357"/>
    </location>
</feature>
<dbReference type="PROSITE" id="PS50826">
    <property type="entry name" value="RUN"/>
    <property type="match status" value="2"/>
</dbReference>
<feature type="domain" description="RUN" evidence="2">
    <location>
        <begin position="1"/>
        <end position="126"/>
    </location>
</feature>
<dbReference type="Proteomes" id="UP000076407">
    <property type="component" value="Unassembled WGS sequence"/>
</dbReference>
<evidence type="ECO:0000256" key="1">
    <source>
        <dbReference type="SAM" id="MobiDB-lite"/>
    </source>
</evidence>
<organism evidence="3 4">
    <name type="scientific">Anopheles quadriannulatus</name>
    <name type="common">Mosquito</name>
    <dbReference type="NCBI Taxonomy" id="34691"/>
    <lineage>
        <taxon>Eukaryota</taxon>
        <taxon>Metazoa</taxon>
        <taxon>Ecdysozoa</taxon>
        <taxon>Arthropoda</taxon>
        <taxon>Hexapoda</taxon>
        <taxon>Insecta</taxon>
        <taxon>Pterygota</taxon>
        <taxon>Neoptera</taxon>
        <taxon>Endopterygota</taxon>
        <taxon>Diptera</taxon>
        <taxon>Nematocera</taxon>
        <taxon>Culicoidea</taxon>
        <taxon>Culicidae</taxon>
        <taxon>Anophelinae</taxon>
        <taxon>Anopheles</taxon>
    </lineage>
</organism>
<dbReference type="AlphaFoldDB" id="A0A182WXF8"/>
<keyword evidence="4" id="KW-1185">Reference proteome</keyword>
<feature type="region of interest" description="Disordered" evidence="1">
    <location>
        <begin position="1"/>
        <end position="30"/>
    </location>
</feature>
<reference evidence="3" key="1">
    <citation type="submission" date="2020-05" db="UniProtKB">
        <authorList>
            <consortium name="EnsemblMetazoa"/>
        </authorList>
    </citation>
    <scope>IDENTIFICATION</scope>
    <source>
        <strain evidence="3">SANGQUA</strain>
    </source>
</reference>
<dbReference type="SUPFAM" id="SSF140741">
    <property type="entry name" value="RUN domain-like"/>
    <property type="match status" value="2"/>
</dbReference>
<dbReference type="Gene3D" id="1.20.58.900">
    <property type="match status" value="2"/>
</dbReference>
<dbReference type="InterPro" id="IPR047278">
    <property type="entry name" value="DEN5A/B"/>
</dbReference>
<dbReference type="GO" id="GO:0031267">
    <property type="term" value="F:small GTPase binding"/>
    <property type="evidence" value="ECO:0007669"/>
    <property type="project" value="InterPro"/>
</dbReference>
<feature type="region of interest" description="Disordered" evidence="1">
    <location>
        <begin position="328"/>
        <end position="359"/>
    </location>
</feature>
<dbReference type="VEuPathDB" id="VectorBase:AQUA002218"/>
<protein>
    <recommendedName>
        <fullName evidence="2">RUN domain-containing protein</fullName>
    </recommendedName>
</protein>
<sequence length="478" mass="53508">LSSLAIEPQLPPPSPTRGRSKSRERKSLGPEQLRPLPESLEFDIRNILAMTDIKTHIGYARAWVRLALEKKVLSRHLRTLLSDAALLRQLYKRSAFVRCDDEVEQFLYHLLTLNAVDYFCFTNTYPTTKLPYRVVIFPSKKSSAATTSANVWIAISGSLGETQIINVPRHSLEFVFHHKTLGILTSFPCGRWLGRGIDDGSIERLLIGQLVPRTVDSEELVEACRTPPRTRSPSIQRPEVRPSDIQHMLGDCVNAIVKWHYRPSRDRDASSLTNLLCGENGLVKCLEQAFLCGFRSSRLFGRNFYLWDYFVRVKEQFEICLVEESVETVRGGGGGTSSSPPTSGSSPESPPQGTTSQLGGGGGVGGVAGVALSPVARQELSAVWHCYCHLMDEINNVKQTLGKDGRFQLFICLSLREHLLHRMLVPMACTRVTAEMYEEQSFLRKKGLLTFLRQILEPLDEFHIVLENSITQGIGSHC</sequence>
<dbReference type="Pfam" id="PF02759">
    <property type="entry name" value="RUN"/>
    <property type="match status" value="2"/>
</dbReference>
<evidence type="ECO:0000259" key="2">
    <source>
        <dbReference type="PROSITE" id="PS50826"/>
    </source>
</evidence>
<feature type="domain" description="RUN" evidence="2">
    <location>
        <begin position="273"/>
        <end position="471"/>
    </location>
</feature>
<dbReference type="CDD" id="cd17678">
    <property type="entry name" value="RUN2_DENND5"/>
    <property type="match status" value="1"/>
</dbReference>
<name>A0A182WXF8_ANOQN</name>
<proteinExistence type="predicted"/>
<dbReference type="SUPFAM" id="SSF49723">
    <property type="entry name" value="Lipase/lipooxygenase domain (PLAT/LH2 domain)"/>
    <property type="match status" value="1"/>
</dbReference>
<dbReference type="Gene3D" id="2.60.60.20">
    <property type="entry name" value="PLAT/LH2 domain"/>
    <property type="match status" value="1"/>
</dbReference>
<dbReference type="SMART" id="SM00593">
    <property type="entry name" value="RUN"/>
    <property type="match status" value="2"/>
</dbReference>
<dbReference type="EnsemblMetazoa" id="AQUA002218-RA">
    <property type="protein sequence ID" value="AQUA002218-PA"/>
    <property type="gene ID" value="AQUA002218"/>
</dbReference>
<evidence type="ECO:0000313" key="4">
    <source>
        <dbReference type="Proteomes" id="UP000076407"/>
    </source>
</evidence>
<dbReference type="InterPro" id="IPR004012">
    <property type="entry name" value="Run_dom"/>
</dbReference>
<dbReference type="PANTHER" id="PTHR46070:SF1">
    <property type="entry name" value="PINSTRIPE, ISOFORM A"/>
    <property type="match status" value="1"/>
</dbReference>
<dbReference type="PANTHER" id="PTHR46070">
    <property type="entry name" value="PINSTRIPE, ISOFORM A"/>
    <property type="match status" value="1"/>
</dbReference>
<dbReference type="STRING" id="34691.A0A182WXF8"/>
<accession>A0A182WXF8</accession>